<protein>
    <submittedName>
        <fullName evidence="2">Zinc finger MYM-type protein 1</fullName>
    </submittedName>
</protein>
<name>A0AAD9CJW5_DISEL</name>
<dbReference type="EMBL" id="JASDAP010000006">
    <property type="protein sequence ID" value="KAK1900959.1"/>
    <property type="molecule type" value="Genomic_DNA"/>
</dbReference>
<comment type="caution">
    <text evidence="2">The sequence shown here is derived from an EMBL/GenBank/DDBJ whole genome shotgun (WGS) entry which is preliminary data.</text>
</comment>
<dbReference type="PANTHER" id="PTHR45749">
    <property type="match status" value="1"/>
</dbReference>
<dbReference type="InterPro" id="IPR012337">
    <property type="entry name" value="RNaseH-like_sf"/>
</dbReference>
<dbReference type="SUPFAM" id="SSF53098">
    <property type="entry name" value="Ribonuclease H-like"/>
    <property type="match status" value="1"/>
</dbReference>
<gene>
    <name evidence="2" type="ORF">KUDE01_003931</name>
</gene>
<dbReference type="AlphaFoldDB" id="A0AAD9CJW5"/>
<evidence type="ECO:0000313" key="2">
    <source>
        <dbReference type="EMBL" id="KAK1900959.1"/>
    </source>
</evidence>
<dbReference type="PANTHER" id="PTHR45749:SF37">
    <property type="entry name" value="OS05G0311600 PROTEIN"/>
    <property type="match status" value="1"/>
</dbReference>
<evidence type="ECO:0000313" key="3">
    <source>
        <dbReference type="Proteomes" id="UP001228049"/>
    </source>
</evidence>
<proteinExistence type="predicted"/>
<accession>A0AAD9CJW5</accession>
<organism evidence="2 3">
    <name type="scientific">Dissostichus eleginoides</name>
    <name type="common">Patagonian toothfish</name>
    <name type="synonym">Dissostichus amissus</name>
    <dbReference type="NCBI Taxonomy" id="100907"/>
    <lineage>
        <taxon>Eukaryota</taxon>
        <taxon>Metazoa</taxon>
        <taxon>Chordata</taxon>
        <taxon>Craniata</taxon>
        <taxon>Vertebrata</taxon>
        <taxon>Euteleostomi</taxon>
        <taxon>Actinopterygii</taxon>
        <taxon>Neopterygii</taxon>
        <taxon>Teleostei</taxon>
        <taxon>Neoteleostei</taxon>
        <taxon>Acanthomorphata</taxon>
        <taxon>Eupercaria</taxon>
        <taxon>Perciformes</taxon>
        <taxon>Notothenioidei</taxon>
        <taxon>Nototheniidae</taxon>
        <taxon>Dissostichus</taxon>
    </lineage>
</organism>
<evidence type="ECO:0000259" key="1">
    <source>
        <dbReference type="Pfam" id="PF14291"/>
    </source>
</evidence>
<dbReference type="Proteomes" id="UP001228049">
    <property type="component" value="Unassembled WGS sequence"/>
</dbReference>
<reference evidence="2" key="1">
    <citation type="submission" date="2023-04" db="EMBL/GenBank/DDBJ databases">
        <title>Chromosome-level genome of Chaenocephalus aceratus.</title>
        <authorList>
            <person name="Park H."/>
        </authorList>
    </citation>
    <scope>NUCLEOTIDE SEQUENCE</scope>
    <source>
        <strain evidence="2">DE</strain>
        <tissue evidence="2">Muscle</tissue>
    </source>
</reference>
<keyword evidence="3" id="KW-1185">Reference proteome</keyword>
<sequence length="371" mass="41536">MDAVFCFSCRHFQTDSGVEDSFRKGLSDWKKLSSKLEKHAHSQAHLNCMVKWDNYKVTATSGSIAAKLSRSHEDSVEKNRSYLCKIVDIVRLLSKLGLPFRGHQEGSESESCGNFLEVCGFFSKYDSAFKNMQSNYFNATSPDFQNEVIDICANLVCAKIVEKVQDTGLFSIFADEAKSCKTKQLSVCLRYAEQLEIKGAFLCFIDCSASHNVAGIVEAIKKGLEMCGLKHIPIVAQSYDGASVLSGHVSGVQQRIKETHPYAVYVHCLAHKLNLVLVECCAVNRSVKTFLNVIDKLYSVFAEPSNHHRFIEMQKSLNLKQTEIIQPSETRWAYKWRSVNSVKTHYSAITGCLREMSNEGKQVVCGGQLPL</sequence>
<dbReference type="Pfam" id="PF14291">
    <property type="entry name" value="DUF4371"/>
    <property type="match status" value="1"/>
</dbReference>
<dbReference type="InterPro" id="IPR025398">
    <property type="entry name" value="DUF4371"/>
</dbReference>
<feature type="domain" description="DUF4371" evidence="1">
    <location>
        <begin position="25"/>
        <end position="251"/>
    </location>
</feature>